<protein>
    <submittedName>
        <fullName evidence="2">Uncharacterized protein</fullName>
    </submittedName>
</protein>
<name>A0A0V1AKN9_TRISP</name>
<keyword evidence="1" id="KW-0812">Transmembrane</keyword>
<evidence type="ECO:0000256" key="1">
    <source>
        <dbReference type="SAM" id="Phobius"/>
    </source>
</evidence>
<evidence type="ECO:0000313" key="2">
    <source>
        <dbReference type="EMBL" id="KRY25230.1"/>
    </source>
</evidence>
<dbReference type="Proteomes" id="UP000054776">
    <property type="component" value="Unassembled WGS sequence"/>
</dbReference>
<keyword evidence="3" id="KW-1185">Reference proteome</keyword>
<comment type="caution">
    <text evidence="2">The sequence shown here is derived from an EMBL/GenBank/DDBJ whole genome shotgun (WGS) entry which is preliminary data.</text>
</comment>
<gene>
    <name evidence="2" type="ORF">T01_6841</name>
</gene>
<dbReference type="AlphaFoldDB" id="A0A0V1AKN9"/>
<dbReference type="InParanoid" id="A0A0V1AKN9"/>
<dbReference type="EMBL" id="JYDH01001087">
    <property type="protein sequence ID" value="KRY25230.1"/>
    <property type="molecule type" value="Genomic_DNA"/>
</dbReference>
<evidence type="ECO:0000313" key="3">
    <source>
        <dbReference type="Proteomes" id="UP000054776"/>
    </source>
</evidence>
<organism evidence="2 3">
    <name type="scientific">Trichinella spiralis</name>
    <name type="common">Trichina worm</name>
    <dbReference type="NCBI Taxonomy" id="6334"/>
    <lineage>
        <taxon>Eukaryota</taxon>
        <taxon>Metazoa</taxon>
        <taxon>Ecdysozoa</taxon>
        <taxon>Nematoda</taxon>
        <taxon>Enoplea</taxon>
        <taxon>Dorylaimia</taxon>
        <taxon>Trichinellida</taxon>
        <taxon>Trichinellidae</taxon>
        <taxon>Trichinella</taxon>
    </lineage>
</organism>
<feature type="transmembrane region" description="Helical" evidence="1">
    <location>
        <begin position="24"/>
        <end position="40"/>
    </location>
</feature>
<keyword evidence="1" id="KW-0472">Membrane</keyword>
<feature type="transmembrane region" description="Helical" evidence="1">
    <location>
        <begin position="46"/>
        <end position="62"/>
    </location>
</feature>
<sequence>MFTNAPVGFVGYGYANHRLRESQQVINALVSLVLMFYWLAKNRVFIGSLLIASYGVIALVLSPKPGIAKLLLSSNPSGSP</sequence>
<keyword evidence="1" id="KW-1133">Transmembrane helix</keyword>
<proteinExistence type="predicted"/>
<accession>A0A0V1AKN9</accession>
<reference evidence="2 3" key="1">
    <citation type="submission" date="2015-01" db="EMBL/GenBank/DDBJ databases">
        <title>Evolution of Trichinella species and genotypes.</title>
        <authorList>
            <person name="Korhonen P.K."/>
            <person name="Edoardo P."/>
            <person name="Giuseppe L.R."/>
            <person name="Gasser R.B."/>
        </authorList>
    </citation>
    <scope>NUCLEOTIDE SEQUENCE [LARGE SCALE GENOMIC DNA]</scope>
    <source>
        <strain evidence="2">ISS3</strain>
    </source>
</reference>